<feature type="region of interest" description="Disordered" evidence="1">
    <location>
        <begin position="42"/>
        <end position="118"/>
    </location>
</feature>
<dbReference type="EMBL" id="PDNA01000004">
    <property type="protein sequence ID" value="PGH27726.1"/>
    <property type="molecule type" value="Genomic_DNA"/>
</dbReference>
<feature type="compositionally biased region" description="Polar residues" evidence="1">
    <location>
        <begin position="86"/>
        <end position="102"/>
    </location>
</feature>
<feature type="compositionally biased region" description="Basic and acidic residues" evidence="1">
    <location>
        <begin position="43"/>
        <end position="61"/>
    </location>
</feature>
<evidence type="ECO:0000313" key="2">
    <source>
        <dbReference type="EMBL" id="PGH27726.1"/>
    </source>
</evidence>
<accession>A0A2B7Z1B8</accession>
<proteinExistence type="predicted"/>
<sequence length="249" mass="27104">MRKMKMLALLDCEIKAIAAANGKGSEDAGRYPITNFLKKLASGRKDRIDGGAAINRDKPQELPRNVSGQQTPPGKGNQEKNKEKSQQPSKGNDTTGNNNPPQQLGPVPKPSAGALDSTSSHGFATINTLVVTKCGDTQKSFTLLADVAPDGVFTDISFRIWLGMVANDFSLTIHELLQMFDLTYEGSKVNSARFMRGLLGSFTASSRTREFRLQPKAPKPNETVNQANQFVRKRSPEDDSQGPALKKRA</sequence>
<protein>
    <submittedName>
        <fullName evidence="2">Uncharacterized protein</fullName>
    </submittedName>
</protein>
<name>A0A2B7Z1B8_POLH7</name>
<organism evidence="2 3">
    <name type="scientific">Polytolypa hystricis (strain UAMH7299)</name>
    <dbReference type="NCBI Taxonomy" id="1447883"/>
    <lineage>
        <taxon>Eukaryota</taxon>
        <taxon>Fungi</taxon>
        <taxon>Dikarya</taxon>
        <taxon>Ascomycota</taxon>
        <taxon>Pezizomycotina</taxon>
        <taxon>Eurotiomycetes</taxon>
        <taxon>Eurotiomycetidae</taxon>
        <taxon>Onygenales</taxon>
        <taxon>Onygenales incertae sedis</taxon>
        <taxon>Polytolypa</taxon>
    </lineage>
</organism>
<keyword evidence="3" id="KW-1185">Reference proteome</keyword>
<evidence type="ECO:0000256" key="1">
    <source>
        <dbReference type="SAM" id="MobiDB-lite"/>
    </source>
</evidence>
<reference evidence="2 3" key="1">
    <citation type="submission" date="2017-10" db="EMBL/GenBank/DDBJ databases">
        <title>Comparative genomics in systemic dimorphic fungi from Ajellomycetaceae.</title>
        <authorList>
            <person name="Munoz J.F."/>
            <person name="Mcewen J.G."/>
            <person name="Clay O.K."/>
            <person name="Cuomo C.A."/>
        </authorList>
    </citation>
    <scope>NUCLEOTIDE SEQUENCE [LARGE SCALE GENOMIC DNA]</scope>
    <source>
        <strain evidence="2 3">UAMH7299</strain>
    </source>
</reference>
<comment type="caution">
    <text evidence="2">The sequence shown here is derived from an EMBL/GenBank/DDBJ whole genome shotgun (WGS) entry which is preliminary data.</text>
</comment>
<dbReference type="Proteomes" id="UP000224634">
    <property type="component" value="Unassembled WGS sequence"/>
</dbReference>
<evidence type="ECO:0000313" key="3">
    <source>
        <dbReference type="Proteomes" id="UP000224634"/>
    </source>
</evidence>
<dbReference type="AlphaFoldDB" id="A0A2B7Z1B8"/>
<feature type="region of interest" description="Disordered" evidence="1">
    <location>
        <begin position="209"/>
        <end position="249"/>
    </location>
</feature>
<gene>
    <name evidence="2" type="ORF">AJ80_00513</name>
</gene>